<dbReference type="Pfam" id="PF01063">
    <property type="entry name" value="Aminotran_4"/>
    <property type="match status" value="1"/>
</dbReference>
<dbReference type="InterPro" id="IPR043132">
    <property type="entry name" value="BCAT-like_C"/>
</dbReference>
<dbReference type="Gene3D" id="3.20.10.10">
    <property type="entry name" value="D-amino Acid Aminotransferase, subunit A, domain 2"/>
    <property type="match status" value="1"/>
</dbReference>
<dbReference type="Proteomes" id="UP001055172">
    <property type="component" value="Unassembled WGS sequence"/>
</dbReference>
<dbReference type="InterPro" id="IPR043131">
    <property type="entry name" value="BCAT-like_N"/>
</dbReference>
<organism evidence="7 8">
    <name type="scientific">Colletotrichum liriopes</name>
    <dbReference type="NCBI Taxonomy" id="708192"/>
    <lineage>
        <taxon>Eukaryota</taxon>
        <taxon>Fungi</taxon>
        <taxon>Dikarya</taxon>
        <taxon>Ascomycota</taxon>
        <taxon>Pezizomycotina</taxon>
        <taxon>Sordariomycetes</taxon>
        <taxon>Hypocreomycetidae</taxon>
        <taxon>Glomerellales</taxon>
        <taxon>Glomerellaceae</taxon>
        <taxon>Colletotrichum</taxon>
        <taxon>Colletotrichum spaethianum species complex</taxon>
    </lineage>
</organism>
<proteinExistence type="inferred from homology"/>
<evidence type="ECO:0000256" key="1">
    <source>
        <dbReference type="ARBA" id="ARBA00001933"/>
    </source>
</evidence>
<evidence type="ECO:0000256" key="4">
    <source>
        <dbReference type="ARBA" id="ARBA00022679"/>
    </source>
</evidence>
<dbReference type="GO" id="GO:0009081">
    <property type="term" value="P:branched-chain amino acid metabolic process"/>
    <property type="evidence" value="ECO:0007669"/>
    <property type="project" value="InterPro"/>
</dbReference>
<name>A0AA37H0Y3_9PEZI</name>
<reference evidence="7 8" key="1">
    <citation type="submission" date="2021-07" db="EMBL/GenBank/DDBJ databases">
        <title>Genome data of Colletotrichum spaethianum.</title>
        <authorList>
            <person name="Utami Y.D."/>
            <person name="Hiruma K."/>
        </authorList>
    </citation>
    <scope>NUCLEOTIDE SEQUENCE [LARGE SCALE GENOMIC DNA]</scope>
    <source>
        <strain evidence="7 8">MAFF 242679</strain>
    </source>
</reference>
<keyword evidence="3 7" id="KW-0032">Aminotransferase</keyword>
<dbReference type="InterPro" id="IPR005786">
    <property type="entry name" value="B_amino_transII"/>
</dbReference>
<keyword evidence="8" id="KW-1185">Reference proteome</keyword>
<dbReference type="Gene3D" id="3.30.470.10">
    <property type="match status" value="1"/>
</dbReference>
<dbReference type="PANTHER" id="PTHR42825:SF2">
    <property type="entry name" value="BRANCHED-CHAIN-AMINO-ACID AMINOTRANSFERASE 3, CHLOROPLASTIC-RELATED"/>
    <property type="match status" value="1"/>
</dbReference>
<evidence type="ECO:0000256" key="5">
    <source>
        <dbReference type="ARBA" id="ARBA00022898"/>
    </source>
</evidence>
<dbReference type="GO" id="GO:0004084">
    <property type="term" value="F:branched-chain-amino-acid transaminase activity"/>
    <property type="evidence" value="ECO:0007669"/>
    <property type="project" value="InterPro"/>
</dbReference>
<dbReference type="PANTHER" id="PTHR42825">
    <property type="entry name" value="AMINO ACID AMINOTRANSFERASE"/>
    <property type="match status" value="1"/>
</dbReference>
<comment type="similarity">
    <text evidence="2">Belongs to the class-IV pyridoxal-phosphate-dependent aminotransferase family.</text>
</comment>
<dbReference type="EMBL" id="BPPX01000046">
    <property type="protein sequence ID" value="GJC89912.1"/>
    <property type="molecule type" value="Genomic_DNA"/>
</dbReference>
<dbReference type="InterPro" id="IPR036038">
    <property type="entry name" value="Aminotransferase-like"/>
</dbReference>
<evidence type="ECO:0000256" key="3">
    <source>
        <dbReference type="ARBA" id="ARBA00022576"/>
    </source>
</evidence>
<protein>
    <submittedName>
        <fullName evidence="7">Aminotransferase apf4</fullName>
    </submittedName>
</protein>
<keyword evidence="5" id="KW-0663">Pyridoxal phosphate</keyword>
<sequence>MPALQPKAETLVFEEWATANRATLFAFAVNGHVQCIFTARTCQWSTPEFIQSPAILVHGLSPGLNYGQHIFEGLKAFRHPNDEIAVFRPGDHAARFQRSAAFLEMPQVPKILFLQCVDLAVRRNAEHVPPYDLVGSSLYIRPLEFASCMQIGLDPPDEYTFCVYVQPHLRLHNVPNLKALVADDFDRVATRGSGKAKTGGNYACIPKWSRIAKEEGCHLLLHLDSSTQTQIEEFSTSGFVGIRSGGNRPVTVLVSESDTVLDSITVDSIAVLAKSFGWRVERRLVGKPLVPVSLCSSY</sequence>
<dbReference type="SUPFAM" id="SSF56752">
    <property type="entry name" value="D-aminoacid aminotransferase-like PLP-dependent enzymes"/>
    <property type="match status" value="1"/>
</dbReference>
<dbReference type="PIRSF" id="PIRSF006468">
    <property type="entry name" value="BCAT1"/>
    <property type="match status" value="1"/>
</dbReference>
<comment type="cofactor">
    <cofactor evidence="1">
        <name>pyridoxal 5'-phosphate</name>
        <dbReference type="ChEBI" id="CHEBI:597326"/>
    </cofactor>
</comment>
<accession>A0AA37H0Y3</accession>
<evidence type="ECO:0000313" key="7">
    <source>
        <dbReference type="EMBL" id="GJC89912.1"/>
    </source>
</evidence>
<gene>
    <name evidence="7" type="ORF">ColLi_12750</name>
</gene>
<dbReference type="InterPro" id="IPR001544">
    <property type="entry name" value="Aminotrans_IV"/>
</dbReference>
<keyword evidence="4" id="KW-0808">Transferase</keyword>
<evidence type="ECO:0000256" key="6">
    <source>
        <dbReference type="PIRSR" id="PIRSR006468-1"/>
    </source>
</evidence>
<comment type="caution">
    <text evidence="7">The sequence shown here is derived from an EMBL/GenBank/DDBJ whole genome shotgun (WGS) entry which is preliminary data.</text>
</comment>
<dbReference type="AlphaFoldDB" id="A0AA37H0Y3"/>
<evidence type="ECO:0000256" key="2">
    <source>
        <dbReference type="ARBA" id="ARBA00009320"/>
    </source>
</evidence>
<evidence type="ECO:0000313" key="8">
    <source>
        <dbReference type="Proteomes" id="UP001055172"/>
    </source>
</evidence>
<feature type="modified residue" description="N6-(pyridoxal phosphate)lysine" evidence="6">
    <location>
        <position position="197"/>
    </location>
</feature>